<evidence type="ECO:0000256" key="2">
    <source>
        <dbReference type="ARBA" id="ARBA00022729"/>
    </source>
</evidence>
<dbReference type="GO" id="GO:0051082">
    <property type="term" value="F:unfolded protein binding"/>
    <property type="evidence" value="ECO:0007669"/>
    <property type="project" value="InterPro"/>
</dbReference>
<dbReference type="STRING" id="474950.SAMN05421771_2929"/>
<dbReference type="GO" id="GO:0005829">
    <property type="term" value="C:cytosol"/>
    <property type="evidence" value="ECO:0007669"/>
    <property type="project" value="TreeGrafter"/>
</dbReference>
<feature type="signal peptide" evidence="5">
    <location>
        <begin position="1"/>
        <end position="19"/>
    </location>
</feature>
<comment type="similarity">
    <text evidence="1">Belongs to the Skp family.</text>
</comment>
<feature type="chain" id="PRO_5011442353" evidence="5">
    <location>
        <begin position="20"/>
        <end position="192"/>
    </location>
</feature>
<evidence type="ECO:0000256" key="3">
    <source>
        <dbReference type="SAM" id="Coils"/>
    </source>
</evidence>
<keyword evidence="7" id="KW-1185">Reference proteome</keyword>
<accession>A0A1I6MLD3</accession>
<proteinExistence type="inferred from homology"/>
<dbReference type="RefSeq" id="WP_089839967.1">
    <property type="nucleotide sequence ID" value="NZ_FOZL01000001.1"/>
</dbReference>
<dbReference type="PANTHER" id="PTHR35089:SF1">
    <property type="entry name" value="CHAPERONE PROTEIN SKP"/>
    <property type="match status" value="1"/>
</dbReference>
<evidence type="ECO:0000313" key="7">
    <source>
        <dbReference type="Proteomes" id="UP000199024"/>
    </source>
</evidence>
<sequence>MRARTLLSFFALSCLATGAQQPTATPAIATISFNTAVLQTGEAQRDLGALEKKFAPRQTALKALNDEIESLRKQLSANPDKLTDTEKQLRAATLDRKEKQLQREEEDFRNDSQTEAQQVFQRVAQKVYGVLQEYARQHHYTAVIERGLETAPAVWYTAANVDITGDVIKSYDTQSSTLPSAPTSAKTPSAPK</sequence>
<feature type="coiled-coil region" evidence="3">
    <location>
        <begin position="82"/>
        <end position="114"/>
    </location>
</feature>
<dbReference type="PANTHER" id="PTHR35089">
    <property type="entry name" value="CHAPERONE PROTEIN SKP"/>
    <property type="match status" value="1"/>
</dbReference>
<dbReference type="EMBL" id="FOZL01000001">
    <property type="protein sequence ID" value="SFS16536.1"/>
    <property type="molecule type" value="Genomic_DNA"/>
</dbReference>
<dbReference type="GO" id="GO:0050821">
    <property type="term" value="P:protein stabilization"/>
    <property type="evidence" value="ECO:0007669"/>
    <property type="project" value="TreeGrafter"/>
</dbReference>
<feature type="region of interest" description="Disordered" evidence="4">
    <location>
        <begin position="173"/>
        <end position="192"/>
    </location>
</feature>
<gene>
    <name evidence="6" type="ORF">SAMN05421771_2929</name>
</gene>
<dbReference type="Gene3D" id="3.30.910.20">
    <property type="entry name" value="Skp domain"/>
    <property type="match status" value="1"/>
</dbReference>
<dbReference type="Pfam" id="PF03938">
    <property type="entry name" value="OmpH"/>
    <property type="match status" value="1"/>
</dbReference>
<evidence type="ECO:0000256" key="4">
    <source>
        <dbReference type="SAM" id="MobiDB-lite"/>
    </source>
</evidence>
<dbReference type="SMART" id="SM00935">
    <property type="entry name" value="OmpH"/>
    <property type="match status" value="1"/>
</dbReference>
<dbReference type="SUPFAM" id="SSF111384">
    <property type="entry name" value="OmpH-like"/>
    <property type="match status" value="1"/>
</dbReference>
<keyword evidence="2 5" id="KW-0732">Signal</keyword>
<organism evidence="6 7">
    <name type="scientific">Granulicella pectinivorans</name>
    <dbReference type="NCBI Taxonomy" id="474950"/>
    <lineage>
        <taxon>Bacteria</taxon>
        <taxon>Pseudomonadati</taxon>
        <taxon>Acidobacteriota</taxon>
        <taxon>Terriglobia</taxon>
        <taxon>Terriglobales</taxon>
        <taxon>Acidobacteriaceae</taxon>
        <taxon>Granulicella</taxon>
    </lineage>
</organism>
<keyword evidence="3" id="KW-0175">Coiled coil</keyword>
<dbReference type="InterPro" id="IPR024930">
    <property type="entry name" value="Skp_dom_sf"/>
</dbReference>
<name>A0A1I6MLD3_9BACT</name>
<evidence type="ECO:0000256" key="1">
    <source>
        <dbReference type="ARBA" id="ARBA00009091"/>
    </source>
</evidence>
<dbReference type="AlphaFoldDB" id="A0A1I6MLD3"/>
<reference evidence="6 7" key="1">
    <citation type="submission" date="2016-10" db="EMBL/GenBank/DDBJ databases">
        <authorList>
            <person name="de Groot N.N."/>
        </authorList>
    </citation>
    <scope>NUCLEOTIDE SEQUENCE [LARGE SCALE GENOMIC DNA]</scope>
    <source>
        <strain evidence="6 7">DSM 21001</strain>
    </source>
</reference>
<evidence type="ECO:0000256" key="5">
    <source>
        <dbReference type="SAM" id="SignalP"/>
    </source>
</evidence>
<evidence type="ECO:0000313" key="6">
    <source>
        <dbReference type="EMBL" id="SFS16536.1"/>
    </source>
</evidence>
<dbReference type="Proteomes" id="UP000199024">
    <property type="component" value="Unassembled WGS sequence"/>
</dbReference>
<dbReference type="OrthoDB" id="121775at2"/>
<dbReference type="InterPro" id="IPR005632">
    <property type="entry name" value="Chaperone_Skp"/>
</dbReference>
<protein>
    <submittedName>
        <fullName evidence="6">Periplasmic chaperone for outer membrane proteins Skp</fullName>
    </submittedName>
</protein>